<accession>B1I627</accession>
<feature type="region of interest" description="Disordered" evidence="1">
    <location>
        <begin position="39"/>
        <end position="58"/>
    </location>
</feature>
<proteinExistence type="predicted"/>
<sequence>MENTGLALSTKSVLVSQSGVITPAAVSVDVKIVDGKGESQVSASTSLDKTSTKKSKSVTLTVPAGLRGQVRRGGGRAHERYGVGRPIRKRFSCRAIPSVWRSGS</sequence>
<protein>
    <submittedName>
        <fullName evidence="2">Uncharacterized protein</fullName>
    </submittedName>
</protein>
<reference evidence="2 3" key="2">
    <citation type="journal article" date="2008" name="Science">
        <title>Environmental genomics reveals a single-species ecosystem deep within Earth.</title>
        <authorList>
            <person name="Chivian D."/>
            <person name="Brodie E.L."/>
            <person name="Alm E.J."/>
            <person name="Culley D.E."/>
            <person name="Dehal P.S."/>
            <person name="Desantis T.Z."/>
            <person name="Gihring T.M."/>
            <person name="Lapidus A."/>
            <person name="Lin L.H."/>
            <person name="Lowry S.R."/>
            <person name="Moser D.P."/>
            <person name="Richardson P.M."/>
            <person name="Southam G."/>
            <person name="Wanger G."/>
            <person name="Pratt L.M."/>
            <person name="Andersen G.L."/>
            <person name="Hazen T.C."/>
            <person name="Brockman F.J."/>
            <person name="Arkin A.P."/>
            <person name="Onstott T.C."/>
        </authorList>
    </citation>
    <scope>NUCLEOTIDE SEQUENCE [LARGE SCALE GENOMIC DNA]</scope>
    <source>
        <strain evidence="2 3">MP104C</strain>
    </source>
</reference>
<organism evidence="2 3">
    <name type="scientific">Desulforudis audaxviator (strain MP104C)</name>
    <dbReference type="NCBI Taxonomy" id="477974"/>
    <lineage>
        <taxon>Bacteria</taxon>
        <taxon>Bacillati</taxon>
        <taxon>Bacillota</taxon>
        <taxon>Clostridia</taxon>
        <taxon>Thermoanaerobacterales</taxon>
        <taxon>Candidatus Desulforudaceae</taxon>
        <taxon>Candidatus Desulforudis</taxon>
    </lineage>
</organism>
<dbReference type="AlphaFoldDB" id="B1I627"/>
<name>B1I627_DESAP</name>
<dbReference type="Proteomes" id="UP000008544">
    <property type="component" value="Chromosome"/>
</dbReference>
<reference evidence="3" key="1">
    <citation type="submission" date="2007-10" db="EMBL/GenBank/DDBJ databases">
        <title>Complete sequence of chromosome of Desulforudis audaxviator MP104C.</title>
        <authorList>
            <person name="Copeland A."/>
            <person name="Lucas S."/>
            <person name="Lapidus A."/>
            <person name="Barry K."/>
            <person name="Glavina del Rio T."/>
            <person name="Dalin E."/>
            <person name="Tice H."/>
            <person name="Bruce D."/>
            <person name="Pitluck S."/>
            <person name="Lowry S.R."/>
            <person name="Larimer F."/>
            <person name="Land M.L."/>
            <person name="Hauser L."/>
            <person name="Kyrpides N."/>
            <person name="Ivanova N.N."/>
            <person name="Richardson P."/>
        </authorList>
    </citation>
    <scope>NUCLEOTIDE SEQUENCE [LARGE SCALE GENOMIC DNA]</scope>
    <source>
        <strain evidence="3">MP104C</strain>
    </source>
</reference>
<dbReference type="EMBL" id="CP000860">
    <property type="protein sequence ID" value="ACA60408.1"/>
    <property type="molecule type" value="Genomic_DNA"/>
</dbReference>
<gene>
    <name evidence="2" type="ordered locus">Daud_1915</name>
</gene>
<keyword evidence="3" id="KW-1185">Reference proteome</keyword>
<evidence type="ECO:0000256" key="1">
    <source>
        <dbReference type="SAM" id="MobiDB-lite"/>
    </source>
</evidence>
<evidence type="ECO:0000313" key="3">
    <source>
        <dbReference type="Proteomes" id="UP000008544"/>
    </source>
</evidence>
<dbReference type="KEGG" id="dau:Daud_1915"/>
<dbReference type="HOGENOM" id="CLU_2245566_0_0_9"/>
<evidence type="ECO:0000313" key="2">
    <source>
        <dbReference type="EMBL" id="ACA60408.1"/>
    </source>
</evidence>